<dbReference type="SMR" id="A0A3P6CC79"/>
<name>A0A3P6CC79_BRACM</name>
<dbReference type="EMBL" id="LS974620">
    <property type="protein sequence ID" value="CAG7905476.1"/>
    <property type="molecule type" value="Genomic_DNA"/>
</dbReference>
<dbReference type="EMBL" id="LR031576">
    <property type="protein sequence ID" value="VDD10644.1"/>
    <property type="molecule type" value="Genomic_DNA"/>
</dbReference>
<dbReference type="AlphaFoldDB" id="A0A3P6CC79"/>
<gene>
    <name evidence="2" type="ORF">BRAA04T16065Z</name>
    <name evidence="1" type="ORF">BRAPAZ1V2_A04P03770.2</name>
</gene>
<proteinExistence type="predicted"/>
<protein>
    <submittedName>
        <fullName evidence="1">Uncharacterized protein</fullName>
    </submittedName>
</protein>
<evidence type="ECO:0000313" key="1">
    <source>
        <dbReference type="EMBL" id="CAG7905476.1"/>
    </source>
</evidence>
<dbReference type="Proteomes" id="UP000694005">
    <property type="component" value="Chromosome A04"/>
</dbReference>
<accession>A0A3P6CC79</accession>
<evidence type="ECO:0000313" key="2">
    <source>
        <dbReference type="EMBL" id="VDD10644.1"/>
    </source>
</evidence>
<sequence>MSGEKTARVIRYDMKKKEATVNMGQGQGSKSWANEVFTKIPGPMDNIRRTPMGDLRVALHSKDSLFTRVFRSHSLV</sequence>
<reference evidence="2" key="1">
    <citation type="submission" date="2018-11" db="EMBL/GenBank/DDBJ databases">
        <authorList>
            <consortium name="Genoscope - CEA"/>
            <person name="William W."/>
        </authorList>
    </citation>
    <scope>NUCLEOTIDE SEQUENCE</scope>
</reference>
<dbReference type="Gramene" id="A04p03770.2_BraZ1">
    <property type="protein sequence ID" value="A04p03770.2_BraZ1.CDS"/>
    <property type="gene ID" value="A04g03770.2_BraZ1"/>
</dbReference>
<organism evidence="2">
    <name type="scientific">Brassica campestris</name>
    <name type="common">Field mustard</name>
    <dbReference type="NCBI Taxonomy" id="3711"/>
    <lineage>
        <taxon>Eukaryota</taxon>
        <taxon>Viridiplantae</taxon>
        <taxon>Streptophyta</taxon>
        <taxon>Embryophyta</taxon>
        <taxon>Tracheophyta</taxon>
        <taxon>Spermatophyta</taxon>
        <taxon>Magnoliopsida</taxon>
        <taxon>eudicotyledons</taxon>
        <taxon>Gunneridae</taxon>
        <taxon>Pentapetalae</taxon>
        <taxon>rosids</taxon>
        <taxon>malvids</taxon>
        <taxon>Brassicales</taxon>
        <taxon>Brassicaceae</taxon>
        <taxon>Brassiceae</taxon>
        <taxon>Brassica</taxon>
    </lineage>
</organism>